<dbReference type="OrthoDB" id="47488at2759"/>
<dbReference type="CDD" id="cd04486">
    <property type="entry name" value="YhcR_OBF_like"/>
    <property type="match status" value="1"/>
</dbReference>
<dbReference type="InterPro" id="IPR005135">
    <property type="entry name" value="Endo/exonuclease/phosphatase"/>
</dbReference>
<evidence type="ECO:0000256" key="1">
    <source>
        <dbReference type="SAM" id="SignalP"/>
    </source>
</evidence>
<dbReference type="PANTHER" id="PTHR42834:SF1">
    <property type="entry name" value="ENDONUCLEASE_EXONUCLEASE_PHOSPHATASE FAMILY PROTEIN (AFU_ORTHOLOGUE AFUA_3G09210)"/>
    <property type="match status" value="1"/>
</dbReference>
<sequence length="635" mass="68979">MKHLTALKALVLLACGAWAVTISEIQGTAFQSPLAGQFVHGLTGVVTAKDKYGVWIQDDRTDDPRASNGIRVYGSAAVKYASIGDLISLSGRVAEYRKTADDLFLTEIDYVTALTTISSGHTVEPIILGEDRIPPRNQLSSLDIGRDGWLSVPSNLTLLESVNPSLRPDEFGLDFWESLEGQLVTVKAPTAAQFPDRFGSVWVYGNWPTTGKNERGGRTIHSNGPDEAPPAHPEAIFIGRPMDGTRNPKAVMGAVLSDVTGVVAYQFGYYYILPLTAPEVVEWPDFDVPSSTLNYTTHPCQIRIGDYNVENMNPRSYHIPKIASHIAHHLHTPDIVFVQEIQDDSGARNDGVVSANRTLRALVNAIKKASGGVEYEFVNVEPEDNKDGGQPGGNIRVAYLYRPEQVSLVPGSIGNATLSTVPLVDWEGNVELSYNPGRIEPEHSAWEEARKPLAAAWQLPSGDRFFTVNVHFSSKRFSSSPQGNARPPVNGGFEKRTSQANVTAHFVSSLLDLSPNASVIVAGDMNEFTAARSVLRPLAAILIDANDVGGVPLAERYTYAYDQHAQEIDHVFVSDAIARRGGDVEHVHVNTWARSVGERASDHDPTVARLWVCDAEIDAASTAVGYGTDHGQTVL</sequence>
<organism evidence="3">
    <name type="scientific">Dichomitus squalens</name>
    <dbReference type="NCBI Taxonomy" id="114155"/>
    <lineage>
        <taxon>Eukaryota</taxon>
        <taxon>Fungi</taxon>
        <taxon>Dikarya</taxon>
        <taxon>Basidiomycota</taxon>
        <taxon>Agaricomycotina</taxon>
        <taxon>Agaricomycetes</taxon>
        <taxon>Polyporales</taxon>
        <taxon>Polyporaceae</taxon>
        <taxon>Dichomitus</taxon>
    </lineage>
</organism>
<evidence type="ECO:0000259" key="2">
    <source>
        <dbReference type="Pfam" id="PF03372"/>
    </source>
</evidence>
<gene>
    <name evidence="3" type="ORF">BD311DRAFT_785610</name>
</gene>
<name>A0A4Q9MYB0_9APHY</name>
<dbReference type="EMBL" id="ML143394">
    <property type="protein sequence ID" value="TBU32517.1"/>
    <property type="molecule type" value="Genomic_DNA"/>
</dbReference>
<feature type="signal peptide" evidence="1">
    <location>
        <begin position="1"/>
        <end position="19"/>
    </location>
</feature>
<dbReference type="AlphaFoldDB" id="A0A4Q9MYB0"/>
<dbReference type="PANTHER" id="PTHR42834">
    <property type="entry name" value="ENDONUCLEASE/EXONUCLEASE/PHOSPHATASE FAMILY PROTEIN (AFU_ORTHOLOGUE AFUA_3G09210)"/>
    <property type="match status" value="1"/>
</dbReference>
<protein>
    <submittedName>
        <fullName evidence="3">DNase I-like protein</fullName>
    </submittedName>
</protein>
<feature type="chain" id="PRO_5020240573" evidence="1">
    <location>
        <begin position="20"/>
        <end position="635"/>
    </location>
</feature>
<dbReference type="Gene3D" id="3.60.10.10">
    <property type="entry name" value="Endonuclease/exonuclease/phosphatase"/>
    <property type="match status" value="1"/>
</dbReference>
<feature type="domain" description="Endonuclease/exonuclease/phosphatase" evidence="2">
    <location>
        <begin position="326"/>
        <end position="603"/>
    </location>
</feature>
<keyword evidence="1" id="KW-0732">Signal</keyword>
<dbReference type="Pfam" id="PF03372">
    <property type="entry name" value="Exo_endo_phos"/>
    <property type="match status" value="1"/>
</dbReference>
<proteinExistence type="predicted"/>
<dbReference type="InterPro" id="IPR036691">
    <property type="entry name" value="Endo/exonu/phosph_ase_sf"/>
</dbReference>
<evidence type="ECO:0000313" key="3">
    <source>
        <dbReference type="EMBL" id="TBU32517.1"/>
    </source>
</evidence>
<accession>A0A4Q9MYB0</accession>
<dbReference type="SUPFAM" id="SSF56219">
    <property type="entry name" value="DNase I-like"/>
    <property type="match status" value="1"/>
</dbReference>
<dbReference type="Proteomes" id="UP000292957">
    <property type="component" value="Unassembled WGS sequence"/>
</dbReference>
<reference evidence="3" key="1">
    <citation type="submission" date="2019-01" db="EMBL/GenBank/DDBJ databases">
        <title>Draft genome sequences of three monokaryotic isolates of the white-rot basidiomycete fungus Dichomitus squalens.</title>
        <authorList>
            <consortium name="DOE Joint Genome Institute"/>
            <person name="Lopez S.C."/>
            <person name="Andreopoulos B."/>
            <person name="Pangilinan J."/>
            <person name="Lipzen A."/>
            <person name="Riley R."/>
            <person name="Ahrendt S."/>
            <person name="Ng V."/>
            <person name="Barry K."/>
            <person name="Daum C."/>
            <person name="Grigoriev I.V."/>
            <person name="Hilden K.S."/>
            <person name="Makela M.R."/>
            <person name="de Vries R.P."/>
        </authorList>
    </citation>
    <scope>NUCLEOTIDE SEQUENCE [LARGE SCALE GENOMIC DNA]</scope>
    <source>
        <strain evidence="3">OM18370.1</strain>
    </source>
</reference>
<dbReference type="GO" id="GO:0003824">
    <property type="term" value="F:catalytic activity"/>
    <property type="evidence" value="ECO:0007669"/>
    <property type="project" value="InterPro"/>
</dbReference>